<proteinExistence type="predicted"/>
<dbReference type="InterPro" id="IPR057895">
    <property type="entry name" value="Mom"/>
</dbReference>
<evidence type="ECO:0000313" key="1">
    <source>
        <dbReference type="EMBL" id="AKH47311.1"/>
    </source>
</evidence>
<dbReference type="EMBL" id="KR029591">
    <property type="protein sequence ID" value="AKH47311.1"/>
    <property type="molecule type" value="Genomic_DNA"/>
</dbReference>
<name>A0A0F7L8I6_9VIRU</name>
<accession>A0A0F7L8I6</accession>
<organism evidence="1">
    <name type="scientific">uncultured marine virus</name>
    <dbReference type="NCBI Taxonomy" id="186617"/>
    <lineage>
        <taxon>Viruses</taxon>
        <taxon>environmental samples</taxon>
    </lineage>
</organism>
<reference evidence="1" key="1">
    <citation type="journal article" date="2015" name="Front. Microbiol.">
        <title>Combining genomic sequencing methods to explore viral diversity and reveal potential virus-host interactions.</title>
        <authorList>
            <person name="Chow C.E."/>
            <person name="Winget D.M."/>
            <person name="White R.A.III."/>
            <person name="Hallam S.J."/>
            <person name="Suttle C.A."/>
        </authorList>
    </citation>
    <scope>NUCLEOTIDE SEQUENCE</scope>
    <source>
        <strain evidence="1">H4084949</strain>
    </source>
</reference>
<reference evidence="1" key="2">
    <citation type="submission" date="2015-03" db="EMBL/GenBank/DDBJ databases">
        <authorList>
            <person name="Chow C.-E.T."/>
            <person name="Winget D.M."/>
            <person name="White R.A.III."/>
            <person name="Hallam S.J."/>
            <person name="Suttle C.A."/>
        </authorList>
    </citation>
    <scope>NUCLEOTIDE SEQUENCE</scope>
    <source>
        <strain evidence="1">H4084949</strain>
    </source>
</reference>
<sequence>MSPWIGLISYTHAARAWLQSKNHYLGNAPPGCLYAVGVAEPQPGLFVEPQPGRRTGICLVSRPVARGLPQDGSMGEVTRLWLEPGLPYGTASAVLRYAAELGRARGLSCLISYHDRTRHTGCIYRKAGFKKWGTTAAKAGAAWGSRSGRAAATYKATPKRRWRLDL</sequence>
<protein>
    <submittedName>
        <fullName evidence="1">Uncharacterized protein</fullName>
    </submittedName>
</protein>
<dbReference type="Pfam" id="PF25680">
    <property type="entry name" value="Mom"/>
    <property type="match status" value="1"/>
</dbReference>